<name>A0A502ECK4_9PROT</name>
<keyword evidence="2" id="KW-1185">Reference proteome</keyword>
<dbReference type="Proteomes" id="UP000317078">
    <property type="component" value="Unassembled WGS sequence"/>
</dbReference>
<proteinExistence type="predicted"/>
<evidence type="ECO:0000313" key="1">
    <source>
        <dbReference type="EMBL" id="TPG34749.1"/>
    </source>
</evidence>
<reference evidence="1 2" key="1">
    <citation type="journal article" date="2019" name="Environ. Microbiol.">
        <title>Species interactions and distinct microbial communities in high Arctic permafrost affected cryosols are associated with the CH4 and CO2 gas fluxes.</title>
        <authorList>
            <person name="Altshuler I."/>
            <person name="Hamel J."/>
            <person name="Turney S."/>
            <person name="Magnuson E."/>
            <person name="Levesque R."/>
            <person name="Greer C."/>
            <person name="Whyte L.G."/>
        </authorList>
    </citation>
    <scope>NUCLEOTIDE SEQUENCE [LARGE SCALE GENOMIC DNA]</scope>
    <source>
        <strain evidence="1 2">S9.3B</strain>
    </source>
</reference>
<dbReference type="AlphaFoldDB" id="A0A502ECK4"/>
<protein>
    <submittedName>
        <fullName evidence="1">Uncharacterized protein</fullName>
    </submittedName>
</protein>
<sequence length="148" mass="16390">MSGRDRQRGRVYAWEDRVVAPHAPDLIPFAAVQAMVDAIWAEMDLRWPPKVERLPCQASARQADATRLRLRLPEALPSWVLLHELAHALTSTAEGGTDGHGPRFMGLYLQLLERYLRLPAASLLPSLQAARIAVDLAARPVFLDAPAP</sequence>
<evidence type="ECO:0000313" key="2">
    <source>
        <dbReference type="Proteomes" id="UP000317078"/>
    </source>
</evidence>
<organism evidence="1 2">
    <name type="scientific">Muricoccus nepalensis</name>
    <dbReference type="NCBI Taxonomy" id="1854500"/>
    <lineage>
        <taxon>Bacteria</taxon>
        <taxon>Pseudomonadati</taxon>
        <taxon>Pseudomonadota</taxon>
        <taxon>Alphaproteobacteria</taxon>
        <taxon>Acetobacterales</taxon>
        <taxon>Roseomonadaceae</taxon>
        <taxon>Muricoccus</taxon>
    </lineage>
</organism>
<dbReference type="EMBL" id="RCZP01000120">
    <property type="protein sequence ID" value="TPG34749.1"/>
    <property type="molecule type" value="Genomic_DNA"/>
</dbReference>
<dbReference type="OrthoDB" id="7270926at2"/>
<accession>A0A502ECK4</accession>
<dbReference type="RefSeq" id="WP_140888009.1">
    <property type="nucleotide sequence ID" value="NZ_RCZP01000120.1"/>
</dbReference>
<comment type="caution">
    <text evidence="1">The sequence shown here is derived from an EMBL/GenBank/DDBJ whole genome shotgun (WGS) entry which is preliminary data.</text>
</comment>
<gene>
    <name evidence="1" type="ORF">EAH89_30670</name>
</gene>